<dbReference type="Proteomes" id="UP000637423">
    <property type="component" value="Unassembled WGS sequence"/>
</dbReference>
<reference evidence="2" key="1">
    <citation type="journal article" date="2014" name="Int. J. Syst. Evol. Microbiol.">
        <title>Complete genome sequence of Corynebacterium casei LMG S-19264T (=DSM 44701T), isolated from a smear-ripened cheese.</title>
        <authorList>
            <consortium name="US DOE Joint Genome Institute (JGI-PGF)"/>
            <person name="Walter F."/>
            <person name="Albersmeier A."/>
            <person name="Kalinowski J."/>
            <person name="Ruckert C."/>
        </authorList>
    </citation>
    <scope>NUCLEOTIDE SEQUENCE</scope>
    <source>
        <strain evidence="2">CGMCC 1.10998</strain>
    </source>
</reference>
<reference evidence="2" key="2">
    <citation type="submission" date="2020-09" db="EMBL/GenBank/DDBJ databases">
        <authorList>
            <person name="Sun Q."/>
            <person name="Zhou Y."/>
        </authorList>
    </citation>
    <scope>NUCLEOTIDE SEQUENCE</scope>
    <source>
        <strain evidence="2">CGMCC 1.10998</strain>
    </source>
</reference>
<feature type="chain" id="PRO_5037387952" description="Secreted protein" evidence="1">
    <location>
        <begin position="24"/>
        <end position="69"/>
    </location>
</feature>
<evidence type="ECO:0008006" key="4">
    <source>
        <dbReference type="Google" id="ProtNLM"/>
    </source>
</evidence>
<gene>
    <name evidence="2" type="ORF">GCM10011396_18190</name>
</gene>
<accession>A0A916UGX9</accession>
<name>A0A916UGX9_9BURK</name>
<organism evidence="2 3">
    <name type="scientific">Undibacterium terreum</name>
    <dbReference type="NCBI Taxonomy" id="1224302"/>
    <lineage>
        <taxon>Bacteria</taxon>
        <taxon>Pseudomonadati</taxon>
        <taxon>Pseudomonadota</taxon>
        <taxon>Betaproteobacteria</taxon>
        <taxon>Burkholderiales</taxon>
        <taxon>Oxalobacteraceae</taxon>
        <taxon>Undibacterium</taxon>
    </lineage>
</organism>
<keyword evidence="1" id="KW-0732">Signal</keyword>
<feature type="signal peptide" evidence="1">
    <location>
        <begin position="1"/>
        <end position="23"/>
    </location>
</feature>
<dbReference type="AlphaFoldDB" id="A0A916UGX9"/>
<proteinExistence type="predicted"/>
<protein>
    <recommendedName>
        <fullName evidence="4">Secreted protein</fullName>
    </recommendedName>
</protein>
<dbReference type="EMBL" id="BMED01000002">
    <property type="protein sequence ID" value="GGC71485.1"/>
    <property type="molecule type" value="Genomic_DNA"/>
</dbReference>
<evidence type="ECO:0000256" key="1">
    <source>
        <dbReference type="SAM" id="SignalP"/>
    </source>
</evidence>
<sequence length="69" mass="7234">MRSGTKALLTGCVLALAASAVLAGPAAYFRWKSKFNNYTICAQTTPGDGWEILSGPFKDAHCSKPASGQ</sequence>
<comment type="caution">
    <text evidence="2">The sequence shown here is derived from an EMBL/GenBank/DDBJ whole genome shotgun (WGS) entry which is preliminary data.</text>
</comment>
<keyword evidence="3" id="KW-1185">Reference proteome</keyword>
<dbReference type="RefSeq" id="WP_188565757.1">
    <property type="nucleotide sequence ID" value="NZ_BMED01000002.1"/>
</dbReference>
<evidence type="ECO:0000313" key="3">
    <source>
        <dbReference type="Proteomes" id="UP000637423"/>
    </source>
</evidence>
<evidence type="ECO:0000313" key="2">
    <source>
        <dbReference type="EMBL" id="GGC71485.1"/>
    </source>
</evidence>